<reference evidence="8" key="1">
    <citation type="submission" date="2022-07" db="EMBL/GenBank/DDBJ databases">
        <title>Genome Sequence of Leucocoprinus birnbaumii.</title>
        <authorList>
            <person name="Buettner E."/>
        </authorList>
    </citation>
    <scope>NUCLEOTIDE SEQUENCE</scope>
    <source>
        <strain evidence="8">VT141</strain>
    </source>
</reference>
<dbReference type="GO" id="GO:0005576">
    <property type="term" value="C:extracellular region"/>
    <property type="evidence" value="ECO:0007669"/>
    <property type="project" value="UniProtKB-SubCell"/>
</dbReference>
<feature type="signal peptide" evidence="6">
    <location>
        <begin position="1"/>
        <end position="32"/>
    </location>
</feature>
<feature type="domain" description="CFEM" evidence="7">
    <location>
        <begin position="42"/>
        <end position="148"/>
    </location>
</feature>
<protein>
    <recommendedName>
        <fullName evidence="7">CFEM domain-containing protein</fullName>
    </recommendedName>
</protein>
<sequence>MPTLPFSLSIPTYVIMQVKLLSVLALASFALAQEPSSSGGATGTETVPTTASGAAPSGSGLPPGTQLPPCINTCINQAAGTAGCDPTDVSCLCSSAFIQAATTCAASCTAEEQAAALQLQQATCANVSASGSGGVSTAPGPVSTGSATILPTGLPSGSNTRPTTPATTSVRPSVTVSGSGASATTSNAAITVGAAQGIWAMAAGLVGFAVAL</sequence>
<evidence type="ECO:0000256" key="4">
    <source>
        <dbReference type="ARBA" id="ARBA00023157"/>
    </source>
</evidence>
<comment type="subcellular location">
    <subcellularLocation>
        <location evidence="1">Secreted</location>
    </subcellularLocation>
</comment>
<evidence type="ECO:0000256" key="6">
    <source>
        <dbReference type="SAM" id="SignalP"/>
    </source>
</evidence>
<evidence type="ECO:0000313" key="9">
    <source>
        <dbReference type="Proteomes" id="UP001213000"/>
    </source>
</evidence>
<dbReference type="Proteomes" id="UP001213000">
    <property type="component" value="Unassembled WGS sequence"/>
</dbReference>
<dbReference type="AlphaFoldDB" id="A0AAD5VJF5"/>
<feature type="region of interest" description="Disordered" evidence="5">
    <location>
        <begin position="150"/>
        <end position="180"/>
    </location>
</feature>
<dbReference type="EMBL" id="JANIEX010000952">
    <property type="protein sequence ID" value="KAJ3561790.1"/>
    <property type="molecule type" value="Genomic_DNA"/>
</dbReference>
<dbReference type="SMART" id="SM00747">
    <property type="entry name" value="CFEM"/>
    <property type="match status" value="1"/>
</dbReference>
<dbReference type="InterPro" id="IPR008427">
    <property type="entry name" value="Extracellular_membr_CFEM_dom"/>
</dbReference>
<accession>A0AAD5VJF5</accession>
<feature type="compositionally biased region" description="Low complexity" evidence="5">
    <location>
        <begin position="48"/>
        <end position="61"/>
    </location>
</feature>
<evidence type="ECO:0000256" key="1">
    <source>
        <dbReference type="ARBA" id="ARBA00004613"/>
    </source>
</evidence>
<evidence type="ECO:0000313" key="8">
    <source>
        <dbReference type="EMBL" id="KAJ3561790.1"/>
    </source>
</evidence>
<feature type="compositionally biased region" description="Polar residues" evidence="5">
    <location>
        <begin position="150"/>
        <end position="172"/>
    </location>
</feature>
<dbReference type="Pfam" id="PF05730">
    <property type="entry name" value="CFEM"/>
    <property type="match status" value="1"/>
</dbReference>
<feature type="chain" id="PRO_5041921047" description="CFEM domain-containing protein" evidence="6">
    <location>
        <begin position="33"/>
        <end position="212"/>
    </location>
</feature>
<feature type="compositionally biased region" description="Polar residues" evidence="5">
    <location>
        <begin position="35"/>
        <end position="47"/>
    </location>
</feature>
<evidence type="ECO:0000256" key="5">
    <source>
        <dbReference type="SAM" id="MobiDB-lite"/>
    </source>
</evidence>
<evidence type="ECO:0000259" key="7">
    <source>
        <dbReference type="PROSITE" id="PS52012"/>
    </source>
</evidence>
<feature type="region of interest" description="Disordered" evidence="5">
    <location>
        <begin position="35"/>
        <end position="61"/>
    </location>
</feature>
<keyword evidence="4" id="KW-1015">Disulfide bond</keyword>
<keyword evidence="2" id="KW-0964">Secreted</keyword>
<evidence type="ECO:0000256" key="2">
    <source>
        <dbReference type="ARBA" id="ARBA00022525"/>
    </source>
</evidence>
<keyword evidence="3 6" id="KW-0732">Signal</keyword>
<comment type="caution">
    <text evidence="8">The sequence shown here is derived from an EMBL/GenBank/DDBJ whole genome shotgun (WGS) entry which is preliminary data.</text>
</comment>
<proteinExistence type="predicted"/>
<keyword evidence="9" id="KW-1185">Reference proteome</keyword>
<name>A0AAD5VJF5_9AGAR</name>
<evidence type="ECO:0000256" key="3">
    <source>
        <dbReference type="ARBA" id="ARBA00022729"/>
    </source>
</evidence>
<dbReference type="PROSITE" id="PS52012">
    <property type="entry name" value="CFEM"/>
    <property type="match status" value="1"/>
</dbReference>
<organism evidence="8 9">
    <name type="scientific">Leucocoprinus birnbaumii</name>
    <dbReference type="NCBI Taxonomy" id="56174"/>
    <lineage>
        <taxon>Eukaryota</taxon>
        <taxon>Fungi</taxon>
        <taxon>Dikarya</taxon>
        <taxon>Basidiomycota</taxon>
        <taxon>Agaricomycotina</taxon>
        <taxon>Agaricomycetes</taxon>
        <taxon>Agaricomycetidae</taxon>
        <taxon>Agaricales</taxon>
        <taxon>Agaricineae</taxon>
        <taxon>Agaricaceae</taxon>
        <taxon>Leucocoprinus</taxon>
    </lineage>
</organism>
<gene>
    <name evidence="8" type="ORF">NP233_g9982</name>
</gene>